<organism evidence="2 3">
    <name type="scientific">Gammaproteobacteria bacterium LSUCC0057</name>
    <dbReference type="NCBI Taxonomy" id="2559237"/>
    <lineage>
        <taxon>Bacteria</taxon>
        <taxon>Pseudomonadati</taxon>
        <taxon>Pseudomonadota</taxon>
        <taxon>Gammaproteobacteria</taxon>
        <taxon>Cellvibrionales</taxon>
        <taxon>Porticoccaceae</taxon>
        <taxon>SAR92 clade</taxon>
    </lineage>
</organism>
<feature type="domain" description="MaoC-like" evidence="1">
    <location>
        <begin position="198"/>
        <end position="265"/>
    </location>
</feature>
<dbReference type="PANTHER" id="PTHR43841">
    <property type="entry name" value="3-HYDROXYACYL-THIOESTER DEHYDRATASE HTDX-RELATED"/>
    <property type="match status" value="1"/>
</dbReference>
<dbReference type="EMBL" id="SPIA01000001">
    <property type="protein sequence ID" value="TFH69246.1"/>
    <property type="molecule type" value="Genomic_DNA"/>
</dbReference>
<evidence type="ECO:0000259" key="1">
    <source>
        <dbReference type="Pfam" id="PF01575"/>
    </source>
</evidence>
<protein>
    <submittedName>
        <fullName evidence="2">Acyl dehydratase</fullName>
    </submittedName>
</protein>
<evidence type="ECO:0000313" key="3">
    <source>
        <dbReference type="Proteomes" id="UP000298133"/>
    </source>
</evidence>
<dbReference type="SUPFAM" id="SSF54637">
    <property type="entry name" value="Thioesterase/thiol ester dehydrase-isomerase"/>
    <property type="match status" value="1"/>
</dbReference>
<dbReference type="GO" id="GO:0004312">
    <property type="term" value="F:fatty acid synthase activity"/>
    <property type="evidence" value="ECO:0007669"/>
    <property type="project" value="InterPro"/>
</dbReference>
<dbReference type="Gene3D" id="3.10.129.10">
    <property type="entry name" value="Hotdog Thioesterase"/>
    <property type="match status" value="1"/>
</dbReference>
<dbReference type="InterPro" id="IPR029069">
    <property type="entry name" value="HotDog_dom_sf"/>
</dbReference>
<accession>A0A4Y8UK71</accession>
<dbReference type="Proteomes" id="UP000298133">
    <property type="component" value="Unassembled WGS sequence"/>
</dbReference>
<name>A0A4Y8UK71_9GAMM</name>
<gene>
    <name evidence="2" type="ORF">E3W66_04835</name>
</gene>
<dbReference type="PANTHER" id="PTHR43841:SF3">
    <property type="entry name" value="(3R)-HYDROXYACYL-ACP DEHYDRATASE SUBUNIT HADB"/>
    <property type="match status" value="1"/>
</dbReference>
<dbReference type="GO" id="GO:0005835">
    <property type="term" value="C:fatty acid synthase complex"/>
    <property type="evidence" value="ECO:0007669"/>
    <property type="project" value="InterPro"/>
</dbReference>
<dbReference type="AlphaFoldDB" id="A0A4Y8UK71"/>
<reference evidence="2 3" key="1">
    <citation type="submission" date="2019-03" db="EMBL/GenBank/DDBJ databases">
        <title>Draft genome of Gammaproteobacteria bacterium LSUCC0057, a member of the SAR92 clade.</title>
        <authorList>
            <person name="Lanclos V.C."/>
            <person name="Doiron C."/>
            <person name="Henson M.W."/>
            <person name="Thrash J.C."/>
        </authorList>
    </citation>
    <scope>NUCLEOTIDE SEQUENCE [LARGE SCALE GENOMIC DNA]</scope>
    <source>
        <strain evidence="2 3">LSUCC0057</strain>
    </source>
</reference>
<dbReference type="OrthoDB" id="9774179at2"/>
<keyword evidence="3" id="KW-1185">Reference proteome</keyword>
<proteinExistence type="predicted"/>
<evidence type="ECO:0000313" key="2">
    <source>
        <dbReference type="EMBL" id="TFH69246.1"/>
    </source>
</evidence>
<dbReference type="GO" id="GO:0006633">
    <property type="term" value="P:fatty acid biosynthetic process"/>
    <property type="evidence" value="ECO:0007669"/>
    <property type="project" value="InterPro"/>
</dbReference>
<sequence>MFELPIDRVKEQWVPRLRSALPTVSPLPGLIGRAMLKRDHYQPGAPLPALIERLDDCRIDRDHLLRYRKLCGYSRELKLPPTYLALPSFAPMLRLMLSPQMPLPMMGQVHLRNRIAVCSAFDLAAPLTVEVQLGEAVLTAAGLEWQLISTVYAEGEQVWQAVSTSLHRCRTGLPRSRSVNKVKFTGFQERQALQLPAELGRRYARVSGDFNPIHLADVTAGMFGFKQAIIHGMWSKARALAALEEQLPAAGYSAEVQFMRPIGLPAEVLLGLDREARGEQLAAFAVAARDGRSLHLHGHCERLPS</sequence>
<dbReference type="PRINTS" id="PR01483">
    <property type="entry name" value="FASYNTHASE"/>
</dbReference>
<dbReference type="InterPro" id="IPR002539">
    <property type="entry name" value="MaoC-like_dom"/>
</dbReference>
<dbReference type="Pfam" id="PF01575">
    <property type="entry name" value="MaoC_dehydratas"/>
    <property type="match status" value="1"/>
</dbReference>
<comment type="caution">
    <text evidence="2">The sequence shown here is derived from an EMBL/GenBank/DDBJ whole genome shotgun (WGS) entry which is preliminary data.</text>
</comment>
<dbReference type="InterPro" id="IPR003965">
    <property type="entry name" value="Fatty_acid_synthase"/>
</dbReference>